<dbReference type="Proteomes" id="UP000318741">
    <property type="component" value="Chromosome"/>
</dbReference>
<evidence type="ECO:0000259" key="1">
    <source>
        <dbReference type="Pfam" id="PF05685"/>
    </source>
</evidence>
<feature type="domain" description="Putative restriction endonuclease" evidence="1">
    <location>
        <begin position="78"/>
        <end position="206"/>
    </location>
</feature>
<dbReference type="Gene3D" id="3.90.1570.10">
    <property type="entry name" value="tt1808, chain A"/>
    <property type="match status" value="1"/>
</dbReference>
<accession>A0A517P6Z4</accession>
<dbReference type="RefSeq" id="WP_145357976.1">
    <property type="nucleotide sequence ID" value="NZ_CP036265.1"/>
</dbReference>
<dbReference type="AlphaFoldDB" id="A0A517P6Z4"/>
<proteinExistence type="predicted"/>
<dbReference type="OrthoDB" id="9808428at2"/>
<evidence type="ECO:0000313" key="2">
    <source>
        <dbReference type="EMBL" id="QDT15149.1"/>
    </source>
</evidence>
<keyword evidence="3" id="KW-1185">Reference proteome</keyword>
<protein>
    <recommendedName>
        <fullName evidence="1">Putative restriction endonuclease domain-containing protein</fullName>
    </recommendedName>
</protein>
<dbReference type="EMBL" id="CP036265">
    <property type="protein sequence ID" value="QDT15149.1"/>
    <property type="molecule type" value="Genomic_DNA"/>
</dbReference>
<dbReference type="PANTHER" id="PTHR36558">
    <property type="entry name" value="GLR1098 PROTEIN"/>
    <property type="match status" value="1"/>
</dbReference>
<dbReference type="CDD" id="cd06260">
    <property type="entry name" value="DUF820-like"/>
    <property type="match status" value="1"/>
</dbReference>
<dbReference type="InterPro" id="IPR011335">
    <property type="entry name" value="Restrct_endonuc-II-like"/>
</dbReference>
<dbReference type="KEGG" id="acaf:CA12_12300"/>
<dbReference type="Pfam" id="PF05685">
    <property type="entry name" value="Uma2"/>
    <property type="match status" value="1"/>
</dbReference>
<name>A0A517P6Z4_9PLAN</name>
<dbReference type="PANTHER" id="PTHR36558:SF1">
    <property type="entry name" value="RESTRICTION ENDONUCLEASE DOMAIN-CONTAINING PROTEIN-RELATED"/>
    <property type="match status" value="1"/>
</dbReference>
<organism evidence="2 3">
    <name type="scientific">Alienimonas californiensis</name>
    <dbReference type="NCBI Taxonomy" id="2527989"/>
    <lineage>
        <taxon>Bacteria</taxon>
        <taxon>Pseudomonadati</taxon>
        <taxon>Planctomycetota</taxon>
        <taxon>Planctomycetia</taxon>
        <taxon>Planctomycetales</taxon>
        <taxon>Planctomycetaceae</taxon>
        <taxon>Alienimonas</taxon>
    </lineage>
</organism>
<dbReference type="SUPFAM" id="SSF52980">
    <property type="entry name" value="Restriction endonuclease-like"/>
    <property type="match status" value="1"/>
</dbReference>
<dbReference type="InterPro" id="IPR012296">
    <property type="entry name" value="Nuclease_put_TT1808"/>
</dbReference>
<gene>
    <name evidence="2" type="ORF">CA12_12300</name>
</gene>
<dbReference type="InterPro" id="IPR008538">
    <property type="entry name" value="Uma2"/>
</dbReference>
<evidence type="ECO:0000313" key="3">
    <source>
        <dbReference type="Proteomes" id="UP000318741"/>
    </source>
</evidence>
<sequence>MSSSVLTPAASGSRPAWCGRRIPGRLYLTEPDYWKFQAKAERPHEWKCGLGLFDESGAELGEVRPVSGYDDDGNPAMPTFEHNELLDTLLDLVRPFLGEPRRYGKLSQGMAVRVARSRGGRLRYPDVLLYPVPPRFEPHPRGMRLVLENPTVLVEILSDSTADEDLTAKLGDYASIPSVTDYLIVAQDEPAILHYTRPAGSAPEDGWHVTRHAGLEESVTLTEPAATLTLAEIYARVLSA</sequence>
<reference evidence="2 3" key="1">
    <citation type="submission" date="2019-02" db="EMBL/GenBank/DDBJ databases">
        <title>Deep-cultivation of Planctomycetes and their phenomic and genomic characterization uncovers novel biology.</title>
        <authorList>
            <person name="Wiegand S."/>
            <person name="Jogler M."/>
            <person name="Boedeker C."/>
            <person name="Pinto D."/>
            <person name="Vollmers J."/>
            <person name="Rivas-Marin E."/>
            <person name="Kohn T."/>
            <person name="Peeters S.H."/>
            <person name="Heuer A."/>
            <person name="Rast P."/>
            <person name="Oberbeckmann S."/>
            <person name="Bunk B."/>
            <person name="Jeske O."/>
            <person name="Meyerdierks A."/>
            <person name="Storesund J.E."/>
            <person name="Kallscheuer N."/>
            <person name="Luecker S."/>
            <person name="Lage O.M."/>
            <person name="Pohl T."/>
            <person name="Merkel B.J."/>
            <person name="Hornburger P."/>
            <person name="Mueller R.-W."/>
            <person name="Bruemmer F."/>
            <person name="Labrenz M."/>
            <person name="Spormann A.M."/>
            <person name="Op den Camp H."/>
            <person name="Overmann J."/>
            <person name="Amann R."/>
            <person name="Jetten M.S.M."/>
            <person name="Mascher T."/>
            <person name="Medema M.H."/>
            <person name="Devos D.P."/>
            <person name="Kaster A.-K."/>
            <person name="Ovreas L."/>
            <person name="Rohde M."/>
            <person name="Galperin M.Y."/>
            <person name="Jogler C."/>
        </authorList>
    </citation>
    <scope>NUCLEOTIDE SEQUENCE [LARGE SCALE GENOMIC DNA]</scope>
    <source>
        <strain evidence="2 3">CA12</strain>
    </source>
</reference>